<evidence type="ECO:0000313" key="2">
    <source>
        <dbReference type="Proteomes" id="UP001165960"/>
    </source>
</evidence>
<sequence length="71" mass="7889">MWVLHYDCSHSPELIQEFYNCNPTAIGHPKLTLAAMKLSPDHNIFSLSHLTDGGIMPWAKVEGGKAVNKIN</sequence>
<reference evidence="1" key="1">
    <citation type="submission" date="2022-04" db="EMBL/GenBank/DDBJ databases">
        <title>Genome of the entomopathogenic fungus Entomophthora muscae.</title>
        <authorList>
            <person name="Elya C."/>
            <person name="Lovett B.R."/>
            <person name="Lee E."/>
            <person name="Macias A.M."/>
            <person name="Hajek A.E."/>
            <person name="De Bivort B.L."/>
            <person name="Kasson M.T."/>
            <person name="De Fine Licht H.H."/>
            <person name="Stajich J.E."/>
        </authorList>
    </citation>
    <scope>NUCLEOTIDE SEQUENCE</scope>
    <source>
        <strain evidence="1">Berkeley</strain>
    </source>
</reference>
<dbReference type="Proteomes" id="UP001165960">
    <property type="component" value="Unassembled WGS sequence"/>
</dbReference>
<name>A0ACC2T139_9FUNG</name>
<organism evidence="1 2">
    <name type="scientific">Entomophthora muscae</name>
    <dbReference type="NCBI Taxonomy" id="34485"/>
    <lineage>
        <taxon>Eukaryota</taxon>
        <taxon>Fungi</taxon>
        <taxon>Fungi incertae sedis</taxon>
        <taxon>Zoopagomycota</taxon>
        <taxon>Entomophthoromycotina</taxon>
        <taxon>Entomophthoromycetes</taxon>
        <taxon>Entomophthorales</taxon>
        <taxon>Entomophthoraceae</taxon>
        <taxon>Entomophthora</taxon>
    </lineage>
</organism>
<dbReference type="EMBL" id="QTSX02003755">
    <property type="protein sequence ID" value="KAJ9068300.1"/>
    <property type="molecule type" value="Genomic_DNA"/>
</dbReference>
<comment type="caution">
    <text evidence="1">The sequence shown here is derived from an EMBL/GenBank/DDBJ whole genome shotgun (WGS) entry which is preliminary data.</text>
</comment>
<evidence type="ECO:0000313" key="1">
    <source>
        <dbReference type="EMBL" id="KAJ9068300.1"/>
    </source>
</evidence>
<protein>
    <submittedName>
        <fullName evidence="1">Uncharacterized protein</fullName>
    </submittedName>
</protein>
<gene>
    <name evidence="1" type="ORF">DSO57_1030167</name>
</gene>
<keyword evidence="2" id="KW-1185">Reference proteome</keyword>
<proteinExistence type="predicted"/>
<accession>A0ACC2T139</accession>